<dbReference type="InterPro" id="IPR011042">
    <property type="entry name" value="6-blade_b-propeller_TolB-like"/>
</dbReference>
<keyword evidence="2" id="KW-0175">Coiled coil</keyword>
<name>A0A8J7KW08_9FIRM</name>
<protein>
    <submittedName>
        <fullName evidence="4">PD40 domain-containing protein</fullName>
    </submittedName>
</protein>
<comment type="caution">
    <text evidence="4">The sequence shown here is derived from an EMBL/GenBank/DDBJ whole genome shotgun (WGS) entry which is preliminary data.</text>
</comment>
<feature type="coiled-coil region" evidence="2">
    <location>
        <begin position="35"/>
        <end position="94"/>
    </location>
</feature>
<evidence type="ECO:0000313" key="4">
    <source>
        <dbReference type="EMBL" id="MBH1940795.1"/>
    </source>
</evidence>
<keyword evidence="5" id="KW-1185">Reference proteome</keyword>
<organism evidence="4 5">
    <name type="scientific">Mobilitalea sibirica</name>
    <dbReference type="NCBI Taxonomy" id="1462919"/>
    <lineage>
        <taxon>Bacteria</taxon>
        <taxon>Bacillati</taxon>
        <taxon>Bacillota</taxon>
        <taxon>Clostridia</taxon>
        <taxon>Lachnospirales</taxon>
        <taxon>Lachnospiraceae</taxon>
        <taxon>Mobilitalea</taxon>
    </lineage>
</organism>
<dbReference type="EMBL" id="JAEAGR010000006">
    <property type="protein sequence ID" value="MBH1940795.1"/>
    <property type="molecule type" value="Genomic_DNA"/>
</dbReference>
<dbReference type="PANTHER" id="PTHR36842:SF1">
    <property type="entry name" value="PROTEIN TOLB"/>
    <property type="match status" value="1"/>
</dbReference>
<evidence type="ECO:0000256" key="3">
    <source>
        <dbReference type="SAM" id="SignalP"/>
    </source>
</evidence>
<keyword evidence="3" id="KW-0732">Signal</keyword>
<evidence type="ECO:0000313" key="5">
    <source>
        <dbReference type="Proteomes" id="UP000623269"/>
    </source>
</evidence>
<comment type="similarity">
    <text evidence="1">Belongs to the TolB family.</text>
</comment>
<evidence type="ECO:0000256" key="1">
    <source>
        <dbReference type="ARBA" id="ARBA00009820"/>
    </source>
</evidence>
<dbReference type="Gene3D" id="2.120.10.30">
    <property type="entry name" value="TolB, C-terminal domain"/>
    <property type="match status" value="1"/>
</dbReference>
<dbReference type="PANTHER" id="PTHR36842">
    <property type="entry name" value="PROTEIN TOLB HOMOLOG"/>
    <property type="match status" value="1"/>
</dbReference>
<gene>
    <name evidence="4" type="ORF">I5677_07835</name>
</gene>
<dbReference type="SUPFAM" id="SSF82171">
    <property type="entry name" value="DPP6 N-terminal domain-like"/>
    <property type="match status" value="1"/>
</dbReference>
<dbReference type="RefSeq" id="WP_197661016.1">
    <property type="nucleotide sequence ID" value="NZ_JAEAGR010000006.1"/>
</dbReference>
<dbReference type="PROSITE" id="PS51257">
    <property type="entry name" value="PROKAR_LIPOPROTEIN"/>
    <property type="match status" value="1"/>
</dbReference>
<proteinExistence type="inferred from homology"/>
<feature type="chain" id="PRO_5038511768" evidence="3">
    <location>
        <begin position="27"/>
        <end position="344"/>
    </location>
</feature>
<dbReference type="AlphaFoldDB" id="A0A8J7KW08"/>
<dbReference type="Proteomes" id="UP000623269">
    <property type="component" value="Unassembled WGS sequence"/>
</dbReference>
<dbReference type="Pfam" id="PF07676">
    <property type="entry name" value="PD40"/>
    <property type="match status" value="4"/>
</dbReference>
<reference evidence="4" key="1">
    <citation type="submission" date="2020-12" db="EMBL/GenBank/DDBJ databases">
        <title>M. sibirica DSM 26468T genome.</title>
        <authorList>
            <person name="Thieme N."/>
            <person name="Rettenmaier R."/>
            <person name="Zverlov V."/>
            <person name="Liebl W."/>
        </authorList>
    </citation>
    <scope>NUCLEOTIDE SEQUENCE</scope>
    <source>
        <strain evidence="4">DSM 26468</strain>
    </source>
</reference>
<evidence type="ECO:0000256" key="2">
    <source>
        <dbReference type="SAM" id="Coils"/>
    </source>
</evidence>
<feature type="signal peptide" evidence="3">
    <location>
        <begin position="1"/>
        <end position="26"/>
    </location>
</feature>
<accession>A0A8J7KW08</accession>
<sequence>MINVRMKNKKMIYSIIMMIFIVVLTACSNKDTIQIESVDEDIKKESNNNDQAEMEASDTTDRGVTNIETDTKVSEDATEVIEETNQNVSDALQEVSLFAPDLIKEGDEFALTFAPDGKTVYYSRASRDYMKSDIYYSELDNGKWSEPQIASFSSEYVDFDPFMIKDGTKLFFVSNRPIDGKRSGYNIWMVEKDGEDWGDPNSLGDILNTPYNDAFCSIAENGNIYFCSDRAGGVGSYDIYMSRLVDGEYQKPENLGEGINTRMNDTDPLISFDESFLIFTRGDLYVSYNMDGEWSEPEPLDKVNTEAREYSPGRSHNGEKLFFAREQQGKREIYHIDFSALGLR</sequence>
<dbReference type="InterPro" id="IPR011659">
    <property type="entry name" value="WD40"/>
</dbReference>